<dbReference type="PRINTS" id="PR00987">
    <property type="entry name" value="TRNASYNTHGLU"/>
</dbReference>
<dbReference type="PANTHER" id="PTHR43097">
    <property type="entry name" value="GLUTAMINE-TRNA LIGASE"/>
    <property type="match status" value="1"/>
</dbReference>
<dbReference type="EMBL" id="CP034345">
    <property type="protein sequence ID" value="QGX94387.1"/>
    <property type="molecule type" value="Genomic_DNA"/>
</dbReference>
<dbReference type="Gene3D" id="2.40.240.10">
    <property type="entry name" value="Ribosomal Protein L25, Chain P"/>
    <property type="match status" value="1"/>
</dbReference>
<dbReference type="NCBIfam" id="NF003169">
    <property type="entry name" value="PRK04156.1"/>
    <property type="match status" value="1"/>
</dbReference>
<dbReference type="Gene3D" id="2.40.240.100">
    <property type="match status" value="1"/>
</dbReference>
<evidence type="ECO:0000313" key="16">
    <source>
        <dbReference type="Proteomes" id="UP000428325"/>
    </source>
</evidence>
<dbReference type="KEGG" id="hra:EI982_06090"/>
<dbReference type="Proteomes" id="UP000428325">
    <property type="component" value="Chromosome"/>
</dbReference>
<keyword evidence="7 10" id="KW-0648">Protein biosynthesis</keyword>
<dbReference type="Pfam" id="PF00749">
    <property type="entry name" value="tRNA-synt_1c"/>
    <property type="match status" value="1"/>
</dbReference>
<dbReference type="GO" id="GO:0005829">
    <property type="term" value="C:cytosol"/>
    <property type="evidence" value="ECO:0007669"/>
    <property type="project" value="TreeGrafter"/>
</dbReference>
<dbReference type="GO" id="GO:0004818">
    <property type="term" value="F:glutamate-tRNA ligase activity"/>
    <property type="evidence" value="ECO:0007669"/>
    <property type="project" value="UniProtKB-UniRule"/>
</dbReference>
<keyword evidence="8 10" id="KW-0030">Aminoacyl-tRNA synthetase</keyword>
<dbReference type="EC" id="6.1.1.17" evidence="10"/>
<dbReference type="InterPro" id="IPR020056">
    <property type="entry name" value="Rbsml_bL25/Gln-tRNA_synth_N"/>
</dbReference>
<dbReference type="InterPro" id="IPR011035">
    <property type="entry name" value="Ribosomal_bL25/Gln-tRNA_synth"/>
</dbReference>
<evidence type="ECO:0000256" key="5">
    <source>
        <dbReference type="ARBA" id="ARBA00022741"/>
    </source>
</evidence>
<dbReference type="InterPro" id="IPR014729">
    <property type="entry name" value="Rossmann-like_a/b/a_fold"/>
</dbReference>
<dbReference type="Gene3D" id="3.40.50.620">
    <property type="entry name" value="HUPs"/>
    <property type="match status" value="1"/>
</dbReference>
<feature type="domain" description="Glutamyl/glutaminyl-tRNA synthetase class Ib anti-codon binding" evidence="13">
    <location>
        <begin position="417"/>
        <end position="485"/>
    </location>
</feature>
<dbReference type="InterPro" id="IPR050132">
    <property type="entry name" value="Gln/Glu-tRNA_Ligase"/>
</dbReference>
<keyword evidence="5 10" id="KW-0547">Nucleotide-binding</keyword>
<evidence type="ECO:0000256" key="3">
    <source>
        <dbReference type="ARBA" id="ARBA00022490"/>
    </source>
</evidence>
<dbReference type="SUPFAM" id="SSF52374">
    <property type="entry name" value="Nucleotidylyl transferase"/>
    <property type="match status" value="1"/>
</dbReference>
<sequence length="568" mass="63268">MDSELRDRVERAARTHALLNAVKYESDADVGAVMGPLMGENPEFREHADEIPGVVGGVVSEVNGLSDAERRDELADLAPEKLAELEREDEGDDHPLPDLSNVEDGVVMRAAPNPNGPWHLGHARMPAVIGTYKERYDGRFICRFDDTDPETKRPDLEAYDAILDAIDYLGFEPDAVLRASDRLETYYDHARELIDRGGAYTCSCPGAEFSELKNAGEPCPHRGKEPERTREEFEAMVDGEYSAGEMTLRVRTDITHKNPALRDWVAFRMIDRPHPRPEAADYRCWPMLDFQSGVDDHLTGVTHIIRGIDLQDSAKRQRFVYDYFDWEYPEVVHWGHVQVDEYDVSLSTSTIKELIDDGELDGWDDPRAPTLASLRRRGIRGQAIVDAMIELGTSTSNVELSMSAVYANNRDLIDDDADRHFFVRDGVEVAVDGGPDAGRPPVHPEHEERGRRDVPVPGAVLIEPADVPAAGERVWLKGFGCVRRVDEGFEYVGDDIAAVREEDVPVIHWVPAEGGVPLRLRTPDGDVIGVAEPALADAAVDDVVQFERVGFARIDALDDDAVAYFAHE</sequence>
<evidence type="ECO:0000256" key="9">
    <source>
        <dbReference type="ARBA" id="ARBA00048351"/>
    </source>
</evidence>
<keyword evidence="3 10" id="KW-0963">Cytoplasm</keyword>
<dbReference type="InterPro" id="IPR049437">
    <property type="entry name" value="tRNA-synt_1c_C2"/>
</dbReference>
<feature type="domain" description="Glutamyl/glutaminyl-tRNA synthetase class Ib catalytic" evidence="12">
    <location>
        <begin position="106"/>
        <end position="412"/>
    </location>
</feature>
<dbReference type="InterPro" id="IPR000924">
    <property type="entry name" value="Glu/Gln-tRNA-synth"/>
</dbReference>
<dbReference type="RefSeq" id="WP_157688623.1">
    <property type="nucleotide sequence ID" value="NZ_CP034345.1"/>
</dbReference>
<evidence type="ECO:0000259" key="12">
    <source>
        <dbReference type="Pfam" id="PF00749"/>
    </source>
</evidence>
<feature type="compositionally biased region" description="Basic and acidic residues" evidence="11">
    <location>
        <begin position="442"/>
        <end position="451"/>
    </location>
</feature>
<keyword evidence="4 10" id="KW-0436">Ligase</keyword>
<feature type="domain" description="tRNA synthetases class I (E and Q) anti-codon binding" evidence="14">
    <location>
        <begin position="506"/>
        <end position="555"/>
    </location>
</feature>
<protein>
    <recommendedName>
        <fullName evidence="10">Glutamate--tRNA ligase</fullName>
        <ecNumber evidence="10">6.1.1.17</ecNumber>
    </recommendedName>
    <alternativeName>
        <fullName evidence="10">Glutamyl-tRNA synthetase</fullName>
        <shortName evidence="10">GluRS</shortName>
    </alternativeName>
</protein>
<comment type="function">
    <text evidence="10">Catalyzes the attachment of glutamate to tRNA(Glu) in a two-step reaction: glutamate is first activated by ATP to form Glu-AMP and then transferred to the acceptor end of tRNA(Glu).</text>
</comment>
<evidence type="ECO:0000256" key="2">
    <source>
        <dbReference type="ARBA" id="ARBA00008927"/>
    </source>
</evidence>
<evidence type="ECO:0000256" key="10">
    <source>
        <dbReference type="HAMAP-Rule" id="MF_02076"/>
    </source>
</evidence>
<comment type="similarity">
    <text evidence="2 10">Belongs to the class-I aminoacyl-tRNA synthetase family. Glutamate--tRNA ligase type 2 subfamily.</text>
</comment>
<dbReference type="InterPro" id="IPR020059">
    <property type="entry name" value="Glu/Gln-tRNA-synth_Ib_codon-bd"/>
</dbReference>
<comment type="catalytic activity">
    <reaction evidence="9 10">
        <text>tRNA(Glu) + L-glutamate + ATP = L-glutamyl-tRNA(Glu) + AMP + diphosphate</text>
        <dbReference type="Rhea" id="RHEA:23540"/>
        <dbReference type="Rhea" id="RHEA-COMP:9663"/>
        <dbReference type="Rhea" id="RHEA-COMP:9680"/>
        <dbReference type="ChEBI" id="CHEBI:29985"/>
        <dbReference type="ChEBI" id="CHEBI:30616"/>
        <dbReference type="ChEBI" id="CHEBI:33019"/>
        <dbReference type="ChEBI" id="CHEBI:78442"/>
        <dbReference type="ChEBI" id="CHEBI:78520"/>
        <dbReference type="ChEBI" id="CHEBI:456215"/>
        <dbReference type="EC" id="6.1.1.17"/>
    </reaction>
</comment>
<dbReference type="GO" id="GO:0006424">
    <property type="term" value="P:glutamyl-tRNA aminoacylation"/>
    <property type="evidence" value="ECO:0007669"/>
    <property type="project" value="UniProtKB-UniRule"/>
</dbReference>
<dbReference type="AlphaFoldDB" id="A0A6B9F7J1"/>
<dbReference type="PANTHER" id="PTHR43097:SF5">
    <property type="entry name" value="GLUTAMATE--TRNA LIGASE"/>
    <property type="match status" value="1"/>
</dbReference>
<dbReference type="OrthoDB" id="10470at2157"/>
<evidence type="ECO:0000256" key="4">
    <source>
        <dbReference type="ARBA" id="ARBA00022598"/>
    </source>
</evidence>
<organism evidence="15 16">
    <name type="scientific">Haloplanus rallus</name>
    <dbReference type="NCBI Taxonomy" id="1816183"/>
    <lineage>
        <taxon>Archaea</taxon>
        <taxon>Methanobacteriati</taxon>
        <taxon>Methanobacteriota</taxon>
        <taxon>Stenosarchaea group</taxon>
        <taxon>Halobacteria</taxon>
        <taxon>Halobacteriales</taxon>
        <taxon>Haloferacaceae</taxon>
        <taxon>Haloplanus</taxon>
    </lineage>
</organism>
<proteinExistence type="inferred from homology"/>
<keyword evidence="16" id="KW-1185">Reference proteome</keyword>
<evidence type="ECO:0000256" key="7">
    <source>
        <dbReference type="ARBA" id="ARBA00022917"/>
    </source>
</evidence>
<evidence type="ECO:0000256" key="1">
    <source>
        <dbReference type="ARBA" id="ARBA00004496"/>
    </source>
</evidence>
<keyword evidence="6 10" id="KW-0067">ATP-binding</keyword>
<dbReference type="InterPro" id="IPR004526">
    <property type="entry name" value="Glu-tRNA-synth_arc/euk"/>
</dbReference>
<dbReference type="Pfam" id="PF20974">
    <property type="entry name" value="tRNA-synt_1c_C2"/>
    <property type="match status" value="1"/>
</dbReference>
<accession>A0A6B9F7J1</accession>
<dbReference type="GO" id="GO:0005524">
    <property type="term" value="F:ATP binding"/>
    <property type="evidence" value="ECO:0007669"/>
    <property type="project" value="UniProtKB-UniRule"/>
</dbReference>
<dbReference type="Pfam" id="PF03950">
    <property type="entry name" value="tRNA-synt_1c_C"/>
    <property type="match status" value="1"/>
</dbReference>
<dbReference type="SUPFAM" id="SSF50715">
    <property type="entry name" value="Ribosomal protein L25-like"/>
    <property type="match status" value="1"/>
</dbReference>
<evidence type="ECO:0000256" key="8">
    <source>
        <dbReference type="ARBA" id="ARBA00023146"/>
    </source>
</evidence>
<comment type="subcellular location">
    <subcellularLocation>
        <location evidence="1 10">Cytoplasm</location>
    </subcellularLocation>
</comment>
<dbReference type="InterPro" id="IPR020058">
    <property type="entry name" value="Glu/Gln-tRNA-synth_Ib_cat-dom"/>
</dbReference>
<name>A0A6B9F7J1_9EURY</name>
<evidence type="ECO:0000313" key="15">
    <source>
        <dbReference type="EMBL" id="QGX94387.1"/>
    </source>
</evidence>
<dbReference type="HAMAP" id="MF_02076">
    <property type="entry name" value="Glu_tRNA_synth_type2"/>
    <property type="match status" value="1"/>
</dbReference>
<gene>
    <name evidence="10" type="primary">gltX</name>
    <name evidence="15" type="ORF">EI982_06090</name>
</gene>
<reference evidence="15 16" key="1">
    <citation type="submission" date="2018-12" db="EMBL/GenBank/DDBJ databases">
        <title>Complete genome sequence of Haloplanus rallus MBLA0036.</title>
        <authorList>
            <person name="Nam Y.-d."/>
            <person name="Kang J."/>
            <person name="Chung W.-H."/>
            <person name="Park Y.S."/>
        </authorList>
    </citation>
    <scope>NUCLEOTIDE SEQUENCE [LARGE SCALE GENOMIC DNA]</scope>
    <source>
        <strain evidence="15 16">MBLA0036</strain>
    </source>
</reference>
<evidence type="ECO:0000256" key="6">
    <source>
        <dbReference type="ARBA" id="ARBA00022840"/>
    </source>
</evidence>
<feature type="region of interest" description="Disordered" evidence="11">
    <location>
        <begin position="432"/>
        <end position="451"/>
    </location>
</feature>
<dbReference type="GeneID" id="43369084"/>
<dbReference type="GO" id="GO:0043604">
    <property type="term" value="P:amide biosynthetic process"/>
    <property type="evidence" value="ECO:0007669"/>
    <property type="project" value="TreeGrafter"/>
</dbReference>
<evidence type="ECO:0000259" key="13">
    <source>
        <dbReference type="Pfam" id="PF03950"/>
    </source>
</evidence>
<evidence type="ECO:0000259" key="14">
    <source>
        <dbReference type="Pfam" id="PF20974"/>
    </source>
</evidence>
<evidence type="ECO:0000256" key="11">
    <source>
        <dbReference type="SAM" id="MobiDB-lite"/>
    </source>
</evidence>
<dbReference type="NCBIfam" id="TIGR00463">
    <property type="entry name" value="gltX_arch"/>
    <property type="match status" value="1"/>
</dbReference>
<feature type="short sequence motif" description="'HIGH' region" evidence="10">
    <location>
        <begin position="112"/>
        <end position="122"/>
    </location>
</feature>